<sequence length="819" mass="91372">MARLSKKAQSEGQEGTSKTKMLKKFGGRFKEAFSKKKQPPAQSQKEEKAQQVEPRTSSTDPQTQGQDAESSTSKSGPDAAQVKSGVEETQRVSEINHTTGPSPKLAGPSPILVAQDASEEPGLHSPVLVAPSTPLPSTGSSSPELSTPMSKNCFNTDRVPLRRTASLPSSPSLPSTGASTHTLFNSPNGSEASSPVLFNIRQTLDGQRGPDKECHEALAEYVKGEEKEREDTDWAALVAWMKVNHQAEVILLEKDHAAKVEQLLQERSEVRRRLELRNRELRATKREMKDLKRSIEESTKDKEEIQPAPTPQSADESDAESVDEDEGGVSLANNDGPTCDAPQEEVGEAGRGKGVAKRITKQAKTLEKEAVEIKNNLQQALKQELMEGSVPDALEEVEAGPSAAKEKMREGDSSQNANTNEGHNRATFTEIEDLQDHNRGLKANLESTREIIHNMQMEAELADEEIKKLKAENHFAQLEVGQCNAANAGYRAAAEDDNPARTAHLDDLLKRKDEAYFELEARAAECYEALAEEKRRRAVEKVYWEGKNQGLRNELAHRINMNQALTDGKSILKGQNDEVYKMFESKICQNDMIKALLSDYHAIQKDNALLTNMINERKSYLLAAEKQIPDLKVENINDDRVAESALQHHRQTQQSLNGLMYINHQLTAKVDIQVEMREEMHADLSAQLAQKNHELHQTIHHGADHFLLQHVQAQEAQLASLNDELGKLNRLANHWRMRALEQQDDFCPLFHGAEVADWGAEDARWRLHAAEREVARLQEVIREGKGKGKEVLEVGHDGSEWLKGRAEAARERERLERVV</sequence>
<feature type="coiled-coil region" evidence="1">
    <location>
        <begin position="356"/>
        <end position="383"/>
    </location>
</feature>
<comment type="caution">
    <text evidence="3">The sequence shown here is derived from an EMBL/GenBank/DDBJ whole genome shotgun (WGS) entry which is preliminary data.</text>
</comment>
<feature type="compositionally biased region" description="Acidic residues" evidence="2">
    <location>
        <begin position="315"/>
        <end position="327"/>
    </location>
</feature>
<feature type="compositionally biased region" description="Basic and acidic residues" evidence="2">
    <location>
        <begin position="287"/>
        <end position="305"/>
    </location>
</feature>
<dbReference type="Proteomes" id="UP000664534">
    <property type="component" value="Unassembled WGS sequence"/>
</dbReference>
<evidence type="ECO:0000313" key="3">
    <source>
        <dbReference type="EMBL" id="CAF9904407.1"/>
    </source>
</evidence>
<feature type="compositionally biased region" description="Low complexity" evidence="2">
    <location>
        <begin position="131"/>
        <end position="148"/>
    </location>
</feature>
<dbReference type="AlphaFoldDB" id="A0A8H3EF53"/>
<keyword evidence="4" id="KW-1185">Reference proteome</keyword>
<organism evidence="3 4">
    <name type="scientific">Imshaugia aleurites</name>
    <dbReference type="NCBI Taxonomy" id="172621"/>
    <lineage>
        <taxon>Eukaryota</taxon>
        <taxon>Fungi</taxon>
        <taxon>Dikarya</taxon>
        <taxon>Ascomycota</taxon>
        <taxon>Pezizomycotina</taxon>
        <taxon>Lecanoromycetes</taxon>
        <taxon>OSLEUM clade</taxon>
        <taxon>Lecanoromycetidae</taxon>
        <taxon>Lecanorales</taxon>
        <taxon>Lecanorineae</taxon>
        <taxon>Parmeliaceae</taxon>
        <taxon>Imshaugia</taxon>
    </lineage>
</organism>
<evidence type="ECO:0000313" key="4">
    <source>
        <dbReference type="Proteomes" id="UP000664534"/>
    </source>
</evidence>
<reference evidence="3" key="1">
    <citation type="submission" date="2021-03" db="EMBL/GenBank/DDBJ databases">
        <authorList>
            <person name="Tagirdzhanova G."/>
        </authorList>
    </citation>
    <scope>NUCLEOTIDE SEQUENCE</scope>
</reference>
<name>A0A8H3EF53_9LECA</name>
<feature type="region of interest" description="Disordered" evidence="2">
    <location>
        <begin position="287"/>
        <end position="356"/>
    </location>
</feature>
<feature type="compositionally biased region" description="Polar residues" evidence="2">
    <location>
        <begin position="10"/>
        <end position="19"/>
    </location>
</feature>
<dbReference type="OrthoDB" id="5403820at2759"/>
<evidence type="ECO:0000256" key="2">
    <source>
        <dbReference type="SAM" id="MobiDB-lite"/>
    </source>
</evidence>
<feature type="region of interest" description="Disordered" evidence="2">
    <location>
        <begin position="1"/>
        <end position="155"/>
    </location>
</feature>
<feature type="compositionally biased region" description="Polar residues" evidence="2">
    <location>
        <begin position="92"/>
        <end position="101"/>
    </location>
</feature>
<keyword evidence="1" id="KW-0175">Coiled coil</keyword>
<protein>
    <submittedName>
        <fullName evidence="3">Uncharacterized protein</fullName>
    </submittedName>
</protein>
<feature type="coiled-coil region" evidence="1">
    <location>
        <begin position="760"/>
        <end position="787"/>
    </location>
</feature>
<feature type="coiled-coil region" evidence="1">
    <location>
        <begin position="431"/>
        <end position="479"/>
    </location>
</feature>
<accession>A0A8H3EF53</accession>
<dbReference type="EMBL" id="CAJPDT010000001">
    <property type="protein sequence ID" value="CAF9904407.1"/>
    <property type="molecule type" value="Genomic_DNA"/>
</dbReference>
<feature type="region of interest" description="Disordered" evidence="2">
    <location>
        <begin position="397"/>
        <end position="425"/>
    </location>
</feature>
<feature type="compositionally biased region" description="Polar residues" evidence="2">
    <location>
        <begin position="53"/>
        <end position="75"/>
    </location>
</feature>
<proteinExistence type="predicted"/>
<gene>
    <name evidence="3" type="ORF">IMSHALPRED_000036</name>
</gene>
<evidence type="ECO:0000256" key="1">
    <source>
        <dbReference type="SAM" id="Coils"/>
    </source>
</evidence>